<dbReference type="RefSeq" id="WP_079545272.1">
    <property type="nucleotide sequence ID" value="NZ_CP117826.1"/>
</dbReference>
<reference evidence="3" key="1">
    <citation type="submission" date="2023-02" db="EMBL/GenBank/DDBJ databases">
        <title>Gut commensal Christensenella minuta modulates host metabolism via a new class of secondary bile acids.</title>
        <authorList>
            <person name="Liu C."/>
        </authorList>
    </citation>
    <scope>NUCLEOTIDE SEQUENCE</scope>
    <source>
        <strain evidence="3">CA70</strain>
    </source>
</reference>
<dbReference type="PANTHER" id="PTHR30461">
    <property type="entry name" value="DNA-INVERTASE FROM LAMBDOID PROPHAGE"/>
    <property type="match status" value="1"/>
</dbReference>
<dbReference type="InterPro" id="IPR006119">
    <property type="entry name" value="Resolv_N"/>
</dbReference>
<dbReference type="AlphaFoldDB" id="A0AAU8A978"/>
<dbReference type="InterPro" id="IPR050639">
    <property type="entry name" value="SSR_resolvase"/>
</dbReference>
<keyword evidence="1" id="KW-0175">Coiled coil</keyword>
<evidence type="ECO:0000256" key="1">
    <source>
        <dbReference type="SAM" id="Coils"/>
    </source>
</evidence>
<dbReference type="InterPro" id="IPR025827">
    <property type="entry name" value="Zn_ribbon_recom_dom"/>
</dbReference>
<dbReference type="Pfam" id="PF13408">
    <property type="entry name" value="Zn_ribbon_recom"/>
    <property type="match status" value="1"/>
</dbReference>
<accession>A0AAU8A978</accession>
<dbReference type="Pfam" id="PF14287">
    <property type="entry name" value="DUF4368"/>
    <property type="match status" value="1"/>
</dbReference>
<feature type="coiled-coil region" evidence="1">
    <location>
        <begin position="452"/>
        <end position="479"/>
    </location>
</feature>
<dbReference type="GO" id="GO:0000150">
    <property type="term" value="F:DNA strand exchange activity"/>
    <property type="evidence" value="ECO:0007669"/>
    <property type="project" value="InterPro"/>
</dbReference>
<dbReference type="EMBL" id="CP117826">
    <property type="protein sequence ID" value="XCC62403.1"/>
    <property type="molecule type" value="Genomic_DNA"/>
</dbReference>
<proteinExistence type="predicted"/>
<gene>
    <name evidence="3" type="ORF">PUP29_00210</name>
</gene>
<dbReference type="InterPro" id="IPR038109">
    <property type="entry name" value="DNA_bind_recomb_sf"/>
</dbReference>
<dbReference type="InterPro" id="IPR011109">
    <property type="entry name" value="DNA_bind_recombinase_dom"/>
</dbReference>
<dbReference type="Gene3D" id="3.40.50.1390">
    <property type="entry name" value="Resolvase, N-terminal catalytic domain"/>
    <property type="match status" value="1"/>
</dbReference>
<dbReference type="PROSITE" id="PS51737">
    <property type="entry name" value="RECOMBINASE_DNA_BIND"/>
    <property type="match status" value="1"/>
</dbReference>
<dbReference type="PANTHER" id="PTHR30461:SF23">
    <property type="entry name" value="DNA RECOMBINASE-RELATED"/>
    <property type="match status" value="1"/>
</dbReference>
<dbReference type="SMART" id="SM00857">
    <property type="entry name" value="Resolvase"/>
    <property type="match status" value="1"/>
</dbReference>
<dbReference type="Pfam" id="PF00239">
    <property type="entry name" value="Resolvase"/>
    <property type="match status" value="1"/>
</dbReference>
<dbReference type="InterPro" id="IPR025378">
    <property type="entry name" value="DUF4368"/>
</dbReference>
<sequence>MTRPKSWDDREQTCAIYLRISRDDKGLDESYSITNQRKLLTRAAKEKGFTSIIEFMDDGITGTDRDRKEFVRMIAELEKGCIGTVIVKDLSRLARDHIRADTLIEEFFPEHDIRLIAVSEGLDTDNGEDEFIPFRNLMNEWYARDISKKRRLTNTVKVNSGIPLSLPPYGYMKDANDPTRWLIDEEAAAVVRRIYNMWLSGIGSEQIARALEEDMILRPMHYWKSKGLNRGGKFDPENPYKWKSSTVIKILSQQEYCGDVINFKTYSKSFKLKRRLVTSEENRVIFKDNHEPIIERAVWERVQEKRGKARKRKTNDGVKNMFSGLVVCADCGSNLWFHFNQNNPAIQYFNCSNYKGNRGTCSATHHIRVDFLERIVLGEIRRLTQFVNKHGNQFIKAAIGFTQQAEETLRKRKERELQAKKARDRELDKIFNRLYEDNISGKIDDARFMKMSAQYAKEQAALAEQLKKLAKELDELENRDADVSSFVKALQKYTHVRKLTERMLNELIERIEVFHAERTENGERRQRIRIVYNCLGSIEIPDLPDIADCHVQFQARKGVEIKYSQVEQAV</sequence>
<feature type="domain" description="Recombinase" evidence="2">
    <location>
        <begin position="168"/>
        <end position="313"/>
    </location>
</feature>
<organism evidence="3">
    <name type="scientific">Christensenella massiliensis</name>
    <dbReference type="NCBI Taxonomy" id="1805714"/>
    <lineage>
        <taxon>Bacteria</taxon>
        <taxon>Bacillati</taxon>
        <taxon>Bacillota</taxon>
        <taxon>Clostridia</taxon>
        <taxon>Christensenellales</taxon>
        <taxon>Christensenellaceae</taxon>
        <taxon>Christensenella</taxon>
    </lineage>
</organism>
<dbReference type="Pfam" id="PF07508">
    <property type="entry name" value="Recombinase"/>
    <property type="match status" value="1"/>
</dbReference>
<evidence type="ECO:0000313" key="3">
    <source>
        <dbReference type="EMBL" id="XCC62403.1"/>
    </source>
</evidence>
<protein>
    <submittedName>
        <fullName evidence="3">DUF4368 domain-containing protein</fullName>
    </submittedName>
</protein>
<dbReference type="InterPro" id="IPR036162">
    <property type="entry name" value="Resolvase-like_N_sf"/>
</dbReference>
<dbReference type="SUPFAM" id="SSF53041">
    <property type="entry name" value="Resolvase-like"/>
    <property type="match status" value="1"/>
</dbReference>
<dbReference type="GO" id="GO:0003677">
    <property type="term" value="F:DNA binding"/>
    <property type="evidence" value="ECO:0007669"/>
    <property type="project" value="InterPro"/>
</dbReference>
<dbReference type="Gene3D" id="3.90.1750.20">
    <property type="entry name" value="Putative Large Serine Recombinase, Chain B, Domain 2"/>
    <property type="match status" value="1"/>
</dbReference>
<evidence type="ECO:0000259" key="2">
    <source>
        <dbReference type="PROSITE" id="PS51737"/>
    </source>
</evidence>
<name>A0AAU8A978_9FIRM</name>